<evidence type="ECO:0000313" key="3">
    <source>
        <dbReference type="EMBL" id="GAA3845386.1"/>
    </source>
</evidence>
<evidence type="ECO:0000256" key="1">
    <source>
        <dbReference type="SAM" id="MobiDB-lite"/>
    </source>
</evidence>
<evidence type="ECO:0000259" key="2">
    <source>
        <dbReference type="Pfam" id="PF08241"/>
    </source>
</evidence>
<dbReference type="Pfam" id="PF08241">
    <property type="entry name" value="Methyltransf_11"/>
    <property type="match status" value="1"/>
</dbReference>
<feature type="compositionally biased region" description="Basic and acidic residues" evidence="1">
    <location>
        <begin position="73"/>
        <end position="98"/>
    </location>
</feature>
<dbReference type="Proteomes" id="UP001501624">
    <property type="component" value="Unassembled WGS sequence"/>
</dbReference>
<sequence length="233" mass="24261">MPDRSRGITAAAEETPTTSKEAGIAEAVNPEIGPRNRAITSPRAGEERDADGDQDDSARLLDASDVAAQPAPGDHRASGAHGEQQERQAEPQAVRRDQQQAAPGGGADLGAAGQGDDSGQRRAEAGGPAQALHRAEQRLRARAENAAEQAPVPVRVVPGHADAPPVENDSLDAAVASLVLCSVPDIAGALAEIRRVLRPGGELRFFEHVRSAKPWFSPLQDAITPLWSRAGGG</sequence>
<dbReference type="PANTHER" id="PTHR45036:SF1">
    <property type="entry name" value="METHYLTRANSFERASE LIKE 7A"/>
    <property type="match status" value="1"/>
</dbReference>
<dbReference type="InterPro" id="IPR052356">
    <property type="entry name" value="Thiol_S-MT"/>
</dbReference>
<dbReference type="Gene3D" id="3.40.50.150">
    <property type="entry name" value="Vaccinia Virus protein VP39"/>
    <property type="match status" value="1"/>
</dbReference>
<dbReference type="PANTHER" id="PTHR45036">
    <property type="entry name" value="METHYLTRANSFERASE LIKE 7B"/>
    <property type="match status" value="1"/>
</dbReference>
<comment type="caution">
    <text evidence="3">The sequence shown here is derived from an EMBL/GenBank/DDBJ whole genome shotgun (WGS) entry which is preliminary data.</text>
</comment>
<feature type="domain" description="Methyltransferase type 11" evidence="2">
    <location>
        <begin position="139"/>
        <end position="204"/>
    </location>
</feature>
<evidence type="ECO:0000313" key="4">
    <source>
        <dbReference type="Proteomes" id="UP001501624"/>
    </source>
</evidence>
<dbReference type="SUPFAM" id="SSF53335">
    <property type="entry name" value="S-adenosyl-L-methionine-dependent methyltransferases"/>
    <property type="match status" value="1"/>
</dbReference>
<proteinExistence type="predicted"/>
<dbReference type="EMBL" id="BAABCM010000015">
    <property type="protein sequence ID" value="GAA3845386.1"/>
    <property type="molecule type" value="Genomic_DNA"/>
</dbReference>
<keyword evidence="4" id="KW-1185">Reference proteome</keyword>
<feature type="compositionally biased region" description="Basic and acidic residues" evidence="1">
    <location>
        <begin position="133"/>
        <end position="145"/>
    </location>
</feature>
<reference evidence="4" key="1">
    <citation type="journal article" date="2019" name="Int. J. Syst. Evol. Microbiol.">
        <title>The Global Catalogue of Microorganisms (GCM) 10K type strain sequencing project: providing services to taxonomists for standard genome sequencing and annotation.</title>
        <authorList>
            <consortium name="The Broad Institute Genomics Platform"/>
            <consortium name="The Broad Institute Genome Sequencing Center for Infectious Disease"/>
            <person name="Wu L."/>
            <person name="Ma J."/>
        </authorList>
    </citation>
    <scope>NUCLEOTIDE SEQUENCE [LARGE SCALE GENOMIC DNA]</scope>
    <source>
        <strain evidence="4">JCM 17017</strain>
    </source>
</reference>
<dbReference type="CDD" id="cd02440">
    <property type="entry name" value="AdoMet_MTases"/>
    <property type="match status" value="1"/>
</dbReference>
<dbReference type="InterPro" id="IPR013216">
    <property type="entry name" value="Methyltransf_11"/>
</dbReference>
<gene>
    <name evidence="3" type="ORF">GCM10022380_74400</name>
</gene>
<feature type="region of interest" description="Disordered" evidence="1">
    <location>
        <begin position="1"/>
        <end position="158"/>
    </location>
</feature>
<organism evidence="3 4">
    <name type="scientific">Amycolatopsis tucumanensis</name>
    <dbReference type="NCBI Taxonomy" id="401106"/>
    <lineage>
        <taxon>Bacteria</taxon>
        <taxon>Bacillati</taxon>
        <taxon>Actinomycetota</taxon>
        <taxon>Actinomycetes</taxon>
        <taxon>Pseudonocardiales</taxon>
        <taxon>Pseudonocardiaceae</taxon>
        <taxon>Amycolatopsis</taxon>
    </lineage>
</organism>
<name>A0ABP7JJ44_9PSEU</name>
<protein>
    <recommendedName>
        <fullName evidence="2">Methyltransferase type 11 domain-containing protein</fullName>
    </recommendedName>
</protein>
<dbReference type="InterPro" id="IPR029063">
    <property type="entry name" value="SAM-dependent_MTases_sf"/>
</dbReference>
<accession>A0ABP7JJ44</accession>